<protein>
    <submittedName>
        <fullName evidence="1">Uncharacterized protein</fullName>
    </submittedName>
</protein>
<dbReference type="EMBL" id="SHNP01000002">
    <property type="protein sequence ID" value="MCX2973000.1"/>
    <property type="molecule type" value="Genomic_DNA"/>
</dbReference>
<name>A0ABT3SSQ0_9GAMM</name>
<sequence length="165" mass="18521">MSAIEAALQAALDAREAHADLPTKERRQAFLEARGAFRNEATEVLRGALADYCTAWELVTGEATEIFEELVTLQNWFHSQGLETSVPRTWAREVNLPSTRRGKNAVICGTQARPARFKFEEFFTEEAQEVWNDDLAIPGLERVEREAPFTAEAWVRELNAPLGTG</sequence>
<accession>A0ABT3SSQ0</accession>
<organism evidence="1 2">
    <name type="scientific">Candidatus Seongchinamella marina</name>
    <dbReference type="NCBI Taxonomy" id="2518990"/>
    <lineage>
        <taxon>Bacteria</taxon>
        <taxon>Pseudomonadati</taxon>
        <taxon>Pseudomonadota</taxon>
        <taxon>Gammaproteobacteria</taxon>
        <taxon>Cellvibrionales</taxon>
        <taxon>Halieaceae</taxon>
        <taxon>Seongchinamella</taxon>
    </lineage>
</organism>
<gene>
    <name evidence="1" type="ORF">EYC87_05300</name>
</gene>
<proteinExistence type="predicted"/>
<evidence type="ECO:0000313" key="1">
    <source>
        <dbReference type="EMBL" id="MCX2973000.1"/>
    </source>
</evidence>
<reference evidence="1" key="1">
    <citation type="submission" date="2019-02" db="EMBL/GenBank/DDBJ databases">
        <authorList>
            <person name="Li S.-H."/>
        </authorList>
    </citation>
    <scope>NUCLEOTIDE SEQUENCE</scope>
    <source>
        <strain evidence="1">IMCC8485</strain>
    </source>
</reference>
<dbReference type="RefSeq" id="WP_279251963.1">
    <property type="nucleotide sequence ID" value="NZ_SHNP01000002.1"/>
</dbReference>
<comment type="caution">
    <text evidence="1">The sequence shown here is derived from an EMBL/GenBank/DDBJ whole genome shotgun (WGS) entry which is preliminary data.</text>
</comment>
<dbReference type="Proteomes" id="UP001143307">
    <property type="component" value="Unassembled WGS sequence"/>
</dbReference>
<evidence type="ECO:0000313" key="2">
    <source>
        <dbReference type="Proteomes" id="UP001143307"/>
    </source>
</evidence>
<keyword evidence="2" id="KW-1185">Reference proteome</keyword>